<dbReference type="InterPro" id="IPR050490">
    <property type="entry name" value="Bact_solute-bd_prot1"/>
</dbReference>
<evidence type="ECO:0000313" key="2">
    <source>
        <dbReference type="Proteomes" id="UP000256977"/>
    </source>
</evidence>
<dbReference type="Gene3D" id="3.40.190.10">
    <property type="entry name" value="Periplasmic binding protein-like II"/>
    <property type="match status" value="1"/>
</dbReference>
<organism evidence="1 2">
    <name type="scientific">Cohnella phaseoli</name>
    <dbReference type="NCBI Taxonomy" id="456490"/>
    <lineage>
        <taxon>Bacteria</taxon>
        <taxon>Bacillati</taxon>
        <taxon>Bacillota</taxon>
        <taxon>Bacilli</taxon>
        <taxon>Bacillales</taxon>
        <taxon>Paenibacillaceae</taxon>
        <taxon>Cohnella</taxon>
    </lineage>
</organism>
<gene>
    <name evidence="1" type="ORF">DFP98_11217</name>
</gene>
<dbReference type="InterPro" id="IPR006059">
    <property type="entry name" value="SBP"/>
</dbReference>
<dbReference type="EMBL" id="QRDZ01000012">
    <property type="protein sequence ID" value="RED76300.1"/>
    <property type="molecule type" value="Genomic_DNA"/>
</dbReference>
<accession>A0A3D9JQR3</accession>
<keyword evidence="1" id="KW-0813">Transport</keyword>
<proteinExistence type="predicted"/>
<reference evidence="1 2" key="1">
    <citation type="submission" date="2018-07" db="EMBL/GenBank/DDBJ databases">
        <title>Genomic Encyclopedia of Type Strains, Phase III (KMG-III): the genomes of soil and plant-associated and newly described type strains.</title>
        <authorList>
            <person name="Whitman W."/>
        </authorList>
    </citation>
    <scope>NUCLEOTIDE SEQUENCE [LARGE SCALE GENOMIC DNA]</scope>
    <source>
        <strain evidence="1 2">CECT 7287</strain>
    </source>
</reference>
<dbReference type="Pfam" id="PF13416">
    <property type="entry name" value="SBP_bac_8"/>
    <property type="match status" value="1"/>
</dbReference>
<dbReference type="SUPFAM" id="SSF53850">
    <property type="entry name" value="Periplasmic binding protein-like II"/>
    <property type="match status" value="1"/>
</dbReference>
<dbReference type="PANTHER" id="PTHR43649">
    <property type="entry name" value="ARABINOSE-BINDING PROTEIN-RELATED"/>
    <property type="match status" value="1"/>
</dbReference>
<comment type="caution">
    <text evidence="1">The sequence shown here is derived from an EMBL/GenBank/DDBJ whole genome shotgun (WGS) entry which is preliminary data.</text>
</comment>
<evidence type="ECO:0000313" key="1">
    <source>
        <dbReference type="EMBL" id="RED76300.1"/>
    </source>
</evidence>
<dbReference type="AlphaFoldDB" id="A0A3D9JQR3"/>
<sequence length="449" mass="50498">MTVVLLLAIVGCSGGKGEGGGGDWEALDKEEQVNLRVMYWSSQQFMSEYGMLFASEFPNVEIEVVSRQGFQRDPEKPLEEALSEFMEKERIDVAFLLDDEYERLASKGQLLDLEPAVQGSSYSLEGFNPAILAQLRSEGDGKLYGLSPFFTSKALFYNIDLFEKHKVELPRDSMTWEEVFELAKRFPTDGDEKNRVYGFTIDGFMSPLFYTFEIGAAQNLGVLNDDLTELQLNSPGWEKVFEMIVSAVKSGAFYLPSEEEVSKTMRTLEDDRFITGRSAMTFQNAYQIGNILYSKNQLKNVKPVNWGIVTAPVDPNNRTQSSVYEHGGVFAIPAKSSNYKAAWEFIKYANSAEYAKIKANSNNGELFSRTEFNRPQDGREIDAFYKLEPKAVVKNEFAQVPQGLDWQLLELISKELTAAAEDKKTLDAAIGTIQEEGQALLVQRKSAQK</sequence>
<dbReference type="Proteomes" id="UP000256977">
    <property type="component" value="Unassembled WGS sequence"/>
</dbReference>
<protein>
    <submittedName>
        <fullName evidence="1">Multiple sugar transport system substrate-binding protein</fullName>
    </submittedName>
</protein>
<keyword evidence="1" id="KW-0762">Sugar transport</keyword>
<name>A0A3D9JQR3_9BACL</name>
<keyword evidence="2" id="KW-1185">Reference proteome</keyword>
<dbReference type="PANTHER" id="PTHR43649:SF12">
    <property type="entry name" value="DIACETYLCHITOBIOSE BINDING PROTEIN DASA"/>
    <property type="match status" value="1"/>
</dbReference>